<keyword evidence="4" id="KW-1185">Reference proteome</keyword>
<feature type="domain" description="Secretion system C-terminal sorting" evidence="2">
    <location>
        <begin position="329"/>
        <end position="408"/>
    </location>
</feature>
<feature type="chain" id="PRO_5040901580" evidence="1">
    <location>
        <begin position="24"/>
        <end position="410"/>
    </location>
</feature>
<dbReference type="InterPro" id="IPR026444">
    <property type="entry name" value="Secre_tail"/>
</dbReference>
<dbReference type="AlphaFoldDB" id="A0A9X2Y2I0"/>
<proteinExistence type="predicted"/>
<comment type="caution">
    <text evidence="3">The sequence shown here is derived from an EMBL/GenBank/DDBJ whole genome shotgun (WGS) entry which is preliminary data.</text>
</comment>
<feature type="signal peptide" evidence="1">
    <location>
        <begin position="1"/>
        <end position="23"/>
    </location>
</feature>
<evidence type="ECO:0000313" key="3">
    <source>
        <dbReference type="EMBL" id="MCU7552603.1"/>
    </source>
</evidence>
<sequence>MNKRLLLFILSSFAISTTSFLRAQTDRFAYAVTDMDNTGAQWNVIRKLDLQTGEYSPILFNGIADYTTVYDAVSKKLLLGDIKNNPRLAKPFYSGVAAVAFDKRHNRLYFTPMFIDQLRYIDLSTMKLYYVNDRPFTGLGDWQGDQGKIITRMVIAPDGNGYAITNDGKTFIRFTTGKKPVITKLGSLIDDPSNNGVSISNGISSFGGDMIACDDGSFYLVTARNQVFTIDPETKMAKYLGAISGLPAKFTANGMVVNEEGKLLVSSAVDSSGWFVVDPVSLKATPYKAAVSVFRSSDLANSNILSFRKKLESVPIITQQIRDAKLVQVYPNPVTSNIFTLAFTNLNAGVYTVQLVDISGRQVMQQKLNLGFRGQIQNFNLPSGRAKGMYFVKVLNQDKKSVFEKKIIVQ</sequence>
<reference evidence="3" key="1">
    <citation type="submission" date="2022-09" db="EMBL/GenBank/DDBJ databases">
        <authorList>
            <person name="Yuan C."/>
            <person name="Ke Z."/>
        </authorList>
    </citation>
    <scope>NUCLEOTIDE SEQUENCE</scope>
    <source>
        <strain evidence="3">LB-8</strain>
    </source>
</reference>
<dbReference type="RefSeq" id="WP_279300040.1">
    <property type="nucleotide sequence ID" value="NZ_JAOTIF010000038.1"/>
</dbReference>
<gene>
    <name evidence="3" type="ORF">OCK74_26020</name>
</gene>
<accession>A0A9X2Y2I0</accession>
<evidence type="ECO:0000256" key="1">
    <source>
        <dbReference type="SAM" id="SignalP"/>
    </source>
</evidence>
<dbReference type="SUPFAM" id="SSF101898">
    <property type="entry name" value="NHL repeat"/>
    <property type="match status" value="1"/>
</dbReference>
<dbReference type="EMBL" id="JAOTIF010000038">
    <property type="protein sequence ID" value="MCU7552603.1"/>
    <property type="molecule type" value="Genomic_DNA"/>
</dbReference>
<keyword evidence="1" id="KW-0732">Signal</keyword>
<name>A0A9X2Y2I0_9BACT</name>
<organism evidence="3 4">
    <name type="scientific">Paraflavisolibacter caeni</name>
    <dbReference type="NCBI Taxonomy" id="2982496"/>
    <lineage>
        <taxon>Bacteria</taxon>
        <taxon>Pseudomonadati</taxon>
        <taxon>Bacteroidota</taxon>
        <taxon>Chitinophagia</taxon>
        <taxon>Chitinophagales</taxon>
        <taxon>Chitinophagaceae</taxon>
        <taxon>Paraflavisolibacter</taxon>
    </lineage>
</organism>
<protein>
    <submittedName>
        <fullName evidence="3">T9SS type A sorting domain-containing protein</fullName>
    </submittedName>
</protein>
<reference evidence="3" key="2">
    <citation type="submission" date="2023-04" db="EMBL/GenBank/DDBJ databases">
        <title>Paracnuella aquatica gen. nov., sp. nov., a member of the family Chitinophagaceae isolated from a hot spring.</title>
        <authorList>
            <person name="Wang C."/>
        </authorList>
    </citation>
    <scope>NUCLEOTIDE SEQUENCE</scope>
    <source>
        <strain evidence="3">LB-8</strain>
    </source>
</reference>
<dbReference type="NCBIfam" id="TIGR04183">
    <property type="entry name" value="Por_Secre_tail"/>
    <property type="match status" value="1"/>
</dbReference>
<evidence type="ECO:0000313" key="4">
    <source>
        <dbReference type="Proteomes" id="UP001155483"/>
    </source>
</evidence>
<dbReference type="Pfam" id="PF18962">
    <property type="entry name" value="Por_Secre_tail"/>
    <property type="match status" value="1"/>
</dbReference>
<dbReference type="Proteomes" id="UP001155483">
    <property type="component" value="Unassembled WGS sequence"/>
</dbReference>
<evidence type="ECO:0000259" key="2">
    <source>
        <dbReference type="Pfam" id="PF18962"/>
    </source>
</evidence>